<dbReference type="CDD" id="cd10517">
    <property type="entry name" value="SET_SETDB1"/>
    <property type="match status" value="1"/>
</dbReference>
<dbReference type="PROSITE" id="PS50982">
    <property type="entry name" value="MBD"/>
    <property type="match status" value="1"/>
</dbReference>
<keyword evidence="8" id="KW-0862">Zinc</keyword>
<keyword evidence="17" id="KW-1185">Reference proteome</keyword>
<dbReference type="SUPFAM" id="SSF54171">
    <property type="entry name" value="DNA-binding domain"/>
    <property type="match status" value="1"/>
</dbReference>
<evidence type="ECO:0000256" key="4">
    <source>
        <dbReference type="ARBA" id="ARBA00022603"/>
    </source>
</evidence>
<dbReference type="PANTHER" id="PTHR46024:SF2">
    <property type="entry name" value="HISTONE-LYSINE N-METHYLTRANSFERASE SETDB1"/>
    <property type="match status" value="1"/>
</dbReference>
<feature type="domain" description="MBD" evidence="15">
    <location>
        <begin position="41"/>
        <end position="112"/>
    </location>
</feature>
<dbReference type="EMBL" id="WHWB01032449">
    <property type="protein sequence ID" value="KAJ7425682.1"/>
    <property type="molecule type" value="Genomic_DNA"/>
</dbReference>
<dbReference type="Gene3D" id="2.170.270.10">
    <property type="entry name" value="SET domain"/>
    <property type="match status" value="2"/>
</dbReference>
<keyword evidence="10" id="KW-0539">Nucleus</keyword>
<feature type="compositionally biased region" description="Polar residues" evidence="11">
    <location>
        <begin position="566"/>
        <end position="577"/>
    </location>
</feature>
<dbReference type="Pfam" id="PF05033">
    <property type="entry name" value="Pre-SET"/>
    <property type="match status" value="1"/>
</dbReference>
<dbReference type="Pfam" id="PF01429">
    <property type="entry name" value="MBD"/>
    <property type="match status" value="1"/>
</dbReference>
<evidence type="ECO:0000256" key="5">
    <source>
        <dbReference type="ARBA" id="ARBA00022679"/>
    </source>
</evidence>
<dbReference type="PROSITE" id="PS50280">
    <property type="entry name" value="SET"/>
    <property type="match status" value="1"/>
</dbReference>
<feature type="region of interest" description="Disordered" evidence="11">
    <location>
        <begin position="318"/>
        <end position="422"/>
    </location>
</feature>
<dbReference type="InterPro" id="IPR001214">
    <property type="entry name" value="SET_dom"/>
</dbReference>
<evidence type="ECO:0000256" key="7">
    <source>
        <dbReference type="ARBA" id="ARBA00022723"/>
    </source>
</evidence>
<feature type="region of interest" description="Disordered" evidence="11">
    <location>
        <begin position="532"/>
        <end position="602"/>
    </location>
</feature>
<feature type="compositionally biased region" description="Basic and acidic residues" evidence="11">
    <location>
        <begin position="455"/>
        <end position="469"/>
    </location>
</feature>
<dbReference type="PROSITE" id="PS50867">
    <property type="entry name" value="PRE_SET"/>
    <property type="match status" value="1"/>
</dbReference>
<feature type="domain" description="Pre-SET" evidence="13">
    <location>
        <begin position="174"/>
        <end position="247"/>
    </location>
</feature>
<dbReference type="InterPro" id="IPR007728">
    <property type="entry name" value="Pre-SET_dom"/>
</dbReference>
<dbReference type="InterPro" id="IPR001739">
    <property type="entry name" value="Methyl_CpG_DNA-bd"/>
</dbReference>
<evidence type="ECO:0000259" key="14">
    <source>
        <dbReference type="PROSITE" id="PS50868"/>
    </source>
</evidence>
<dbReference type="InterPro" id="IPR046341">
    <property type="entry name" value="SET_dom_sf"/>
</dbReference>
<dbReference type="Proteomes" id="UP001145742">
    <property type="component" value="Unassembled WGS sequence"/>
</dbReference>
<feature type="compositionally biased region" description="Basic and acidic residues" evidence="11">
    <location>
        <begin position="477"/>
        <end position="488"/>
    </location>
</feature>
<evidence type="ECO:0000313" key="16">
    <source>
        <dbReference type="EMBL" id="KAJ7425682.1"/>
    </source>
</evidence>
<dbReference type="SUPFAM" id="SSF82199">
    <property type="entry name" value="SET domain"/>
    <property type="match status" value="1"/>
</dbReference>
<evidence type="ECO:0000256" key="6">
    <source>
        <dbReference type="ARBA" id="ARBA00022691"/>
    </source>
</evidence>
<keyword evidence="4" id="KW-0489">Methyltransferase</keyword>
<dbReference type="InterPro" id="IPR047232">
    <property type="entry name" value="SETDB1/2-like_MBD"/>
</dbReference>
<proteinExistence type="predicted"/>
<protein>
    <submittedName>
        <fullName evidence="16">SET domain bifurcated 1</fullName>
    </submittedName>
</protein>
<dbReference type="PANTHER" id="PTHR46024">
    <property type="entry name" value="HISTONE-LYSINE N-METHYLTRANSFERASE EGGLESS"/>
    <property type="match status" value="1"/>
</dbReference>
<reference evidence="16" key="1">
    <citation type="submission" date="2019-10" db="EMBL/GenBank/DDBJ databases">
        <authorList>
            <person name="Soares A.E.R."/>
            <person name="Aleixo A."/>
            <person name="Schneider P."/>
            <person name="Miyaki C.Y."/>
            <person name="Schneider M.P."/>
            <person name="Mello C."/>
            <person name="Vasconcelos A.T.R."/>
        </authorList>
    </citation>
    <scope>NUCLEOTIDE SEQUENCE</scope>
    <source>
        <tissue evidence="16">Muscle</tissue>
    </source>
</reference>
<dbReference type="Pfam" id="PF00856">
    <property type="entry name" value="SET"/>
    <property type="match status" value="1"/>
</dbReference>
<feature type="domain" description="Post-SET" evidence="14">
    <location>
        <begin position="689"/>
        <end position="705"/>
    </location>
</feature>
<dbReference type="InterPro" id="IPR003616">
    <property type="entry name" value="Post-SET_dom"/>
</dbReference>
<dbReference type="InterPro" id="IPR016177">
    <property type="entry name" value="DNA-bd_dom_sf"/>
</dbReference>
<evidence type="ECO:0000256" key="2">
    <source>
        <dbReference type="ARBA" id="ARBA00004286"/>
    </source>
</evidence>
<evidence type="ECO:0000259" key="15">
    <source>
        <dbReference type="PROSITE" id="PS50982"/>
    </source>
</evidence>
<evidence type="ECO:0000256" key="9">
    <source>
        <dbReference type="ARBA" id="ARBA00022853"/>
    </source>
</evidence>
<keyword evidence="5" id="KW-0808">Transferase</keyword>
<dbReference type="SMART" id="SM00468">
    <property type="entry name" value="PreSET"/>
    <property type="match status" value="1"/>
</dbReference>
<keyword evidence="6" id="KW-0949">S-adenosyl-L-methionine</keyword>
<evidence type="ECO:0000256" key="1">
    <source>
        <dbReference type="ARBA" id="ARBA00004123"/>
    </source>
</evidence>
<gene>
    <name evidence="16" type="primary">SETDB1</name>
    <name evidence="16" type="ORF">WISP_22515</name>
</gene>
<name>A0ABQ9DMV3_9PASS</name>
<evidence type="ECO:0000259" key="12">
    <source>
        <dbReference type="PROSITE" id="PS50280"/>
    </source>
</evidence>
<keyword evidence="3" id="KW-0158">Chromosome</keyword>
<accession>A0ABQ9DMV3</accession>
<organism evidence="16 17">
    <name type="scientific">Willisornis vidua</name>
    <name type="common">Xingu scale-backed antbird</name>
    <dbReference type="NCBI Taxonomy" id="1566151"/>
    <lineage>
        <taxon>Eukaryota</taxon>
        <taxon>Metazoa</taxon>
        <taxon>Chordata</taxon>
        <taxon>Craniata</taxon>
        <taxon>Vertebrata</taxon>
        <taxon>Euteleostomi</taxon>
        <taxon>Archelosauria</taxon>
        <taxon>Archosauria</taxon>
        <taxon>Dinosauria</taxon>
        <taxon>Saurischia</taxon>
        <taxon>Theropoda</taxon>
        <taxon>Coelurosauria</taxon>
        <taxon>Aves</taxon>
        <taxon>Neognathae</taxon>
        <taxon>Neoaves</taxon>
        <taxon>Telluraves</taxon>
        <taxon>Australaves</taxon>
        <taxon>Passeriformes</taxon>
        <taxon>Thamnophilidae</taxon>
        <taxon>Willisornis</taxon>
    </lineage>
</organism>
<evidence type="ECO:0000256" key="8">
    <source>
        <dbReference type="ARBA" id="ARBA00022833"/>
    </source>
</evidence>
<keyword evidence="7" id="KW-0479">Metal-binding</keyword>
<feature type="domain" description="SET" evidence="12">
    <location>
        <begin position="250"/>
        <end position="680"/>
    </location>
</feature>
<dbReference type="CDD" id="cd01395">
    <property type="entry name" value="HMT_MBD"/>
    <property type="match status" value="1"/>
</dbReference>
<keyword evidence="9" id="KW-0156">Chromatin regulator</keyword>
<dbReference type="SMART" id="SM00317">
    <property type="entry name" value="SET"/>
    <property type="match status" value="1"/>
</dbReference>
<evidence type="ECO:0000259" key="13">
    <source>
        <dbReference type="PROSITE" id="PS50867"/>
    </source>
</evidence>
<sequence length="705" mass="78148">MLDRVPSEPSYRAPLEKLFYLPHVCSYACLSRVRPIRSDQYRSRNPLLIPLLYDFRRMTARRRVNRKMGFHVLYKTPCGLCLRSMHEIERYLFETDCDFLFLEMFCLDPYVLVDRKFQPYKPYYYIADITKGREDVPLSCVNEIDNTPPPYVAYSKERIPGKGVFINTSWEFLVGCDCRDGCRDKSKCACQQLTIQASGCTPGGQVNPNSGYQHKRLEECLPTGVYECNKRCQCNVNMCTNRLVQHGLQVRLQLFKTQNKGWGIRCLDDIAKGSFVCIYAGKILTDDFADKEGLEMGDEYFANLDHIESVENFKEGYESDAKCSSDNSGVDLKDDDDDDDNTGTEEPEESNEDSSDDNFGKDETFGPSSVLRSYATRRQTRGQRDSGPAESTAKDTGLARPLGHGEPLGAPCKLPGLDETSKSKVASWLNSNSMSEGFQDGAGASCFRLSEAGDTKPVKVENPGDREKGCVSAPGEMNRETKAAKKEEPEEPSTITGLSSLGRRYGYNPCPPKLEGIRRPLSRTALLQSQRRSLALQPHPEDVLTLSSSTDSDIENGQVLAGQAPGTANDSDDIQTISSGSEEEEGEDKKNPSSGSGPVKRQVAVKSTRGFALKSTHGIAIKSTPMAAADNGESAGPHSCSPNLFVQNVFVDTHDLRFPWVAFFASKRIRAGTELTWDYNYEVGSVEGKELLCCCGAVDCRGRLL</sequence>
<dbReference type="InterPro" id="IPR051516">
    <property type="entry name" value="SETDB_methyltransferase"/>
</dbReference>
<comment type="subcellular location">
    <subcellularLocation>
        <location evidence="2">Chromosome</location>
    </subcellularLocation>
    <subcellularLocation>
        <location evidence="1">Nucleus</location>
    </subcellularLocation>
</comment>
<feature type="region of interest" description="Disordered" evidence="11">
    <location>
        <begin position="455"/>
        <end position="516"/>
    </location>
</feature>
<evidence type="ECO:0000256" key="3">
    <source>
        <dbReference type="ARBA" id="ARBA00022454"/>
    </source>
</evidence>
<feature type="compositionally biased region" description="Acidic residues" evidence="11">
    <location>
        <begin position="333"/>
        <end position="356"/>
    </location>
</feature>
<dbReference type="PROSITE" id="PS50868">
    <property type="entry name" value="POST_SET"/>
    <property type="match status" value="1"/>
</dbReference>
<dbReference type="SMART" id="SM00391">
    <property type="entry name" value="MBD"/>
    <property type="match status" value="1"/>
</dbReference>
<comment type="caution">
    <text evidence="16">The sequence shown here is derived from an EMBL/GenBank/DDBJ whole genome shotgun (WGS) entry which is preliminary data.</text>
</comment>
<evidence type="ECO:0000256" key="10">
    <source>
        <dbReference type="ARBA" id="ARBA00023242"/>
    </source>
</evidence>
<evidence type="ECO:0000256" key="11">
    <source>
        <dbReference type="SAM" id="MobiDB-lite"/>
    </source>
</evidence>
<evidence type="ECO:0000313" key="17">
    <source>
        <dbReference type="Proteomes" id="UP001145742"/>
    </source>
</evidence>